<dbReference type="AlphaFoldDB" id="A0A1A8QA72"/>
<organism evidence="1">
    <name type="scientific">Nothobranchius pienaari</name>
    <dbReference type="NCBI Taxonomy" id="704102"/>
    <lineage>
        <taxon>Eukaryota</taxon>
        <taxon>Metazoa</taxon>
        <taxon>Chordata</taxon>
        <taxon>Craniata</taxon>
        <taxon>Vertebrata</taxon>
        <taxon>Euteleostomi</taxon>
        <taxon>Actinopterygii</taxon>
        <taxon>Neopterygii</taxon>
        <taxon>Teleostei</taxon>
        <taxon>Neoteleostei</taxon>
        <taxon>Acanthomorphata</taxon>
        <taxon>Ovalentaria</taxon>
        <taxon>Atherinomorphae</taxon>
        <taxon>Cyprinodontiformes</taxon>
        <taxon>Nothobranchiidae</taxon>
        <taxon>Nothobranchius</taxon>
    </lineage>
</organism>
<reference evidence="1" key="1">
    <citation type="submission" date="2016-05" db="EMBL/GenBank/DDBJ databases">
        <authorList>
            <person name="Lavstsen T."/>
            <person name="Jespersen J.S."/>
        </authorList>
    </citation>
    <scope>NUCLEOTIDE SEQUENCE</scope>
    <source>
        <tissue evidence="1">Brain</tissue>
    </source>
</reference>
<sequence>PSSPSGIRPHVHTHKLLSAILTHRPVHQHHKSPLMTDENGRQQRVLYHSRAVTTLFYTEWMFGPA</sequence>
<gene>
    <name evidence="1" type="primary">SOBPA</name>
</gene>
<reference evidence="1" key="2">
    <citation type="submission" date="2016-06" db="EMBL/GenBank/DDBJ databases">
        <title>The genome of a short-lived fish provides insights into sex chromosome evolution and the genetic control of aging.</title>
        <authorList>
            <person name="Reichwald K."/>
            <person name="Felder M."/>
            <person name="Petzold A."/>
            <person name="Koch P."/>
            <person name="Groth M."/>
            <person name="Platzer M."/>
        </authorList>
    </citation>
    <scope>NUCLEOTIDE SEQUENCE</scope>
    <source>
        <tissue evidence="1">Brain</tissue>
    </source>
</reference>
<accession>A0A1A8QA72</accession>
<proteinExistence type="predicted"/>
<protein>
    <submittedName>
        <fullName evidence="1">Sine oculis binding protein homologa</fullName>
    </submittedName>
</protein>
<dbReference type="EMBL" id="HAEG01011703">
    <property type="protein sequence ID" value="SBR90436.1"/>
    <property type="molecule type" value="Transcribed_RNA"/>
</dbReference>
<evidence type="ECO:0000313" key="1">
    <source>
        <dbReference type="EMBL" id="SBR90436.1"/>
    </source>
</evidence>
<feature type="non-terminal residue" evidence="1">
    <location>
        <position position="1"/>
    </location>
</feature>
<name>A0A1A8QA72_9TELE</name>